<sequence length="80" mass="8500">FDSLSPTSQINRAPGSNRIHQSISPSLNKISLDQNGQAGSSTASSTSSSPSSLKQQTNQFIQPQPLFTTLEQQKPFGPIG</sequence>
<dbReference type="AlphaFoldDB" id="A0A8S3DCW5"/>
<dbReference type="EMBL" id="CAJOBH010077355">
    <property type="protein sequence ID" value="CAF4500808.1"/>
    <property type="molecule type" value="Genomic_DNA"/>
</dbReference>
<feature type="region of interest" description="Disordered" evidence="1">
    <location>
        <begin position="1"/>
        <end position="80"/>
    </location>
</feature>
<reference evidence="4" key="1">
    <citation type="submission" date="2021-02" db="EMBL/GenBank/DDBJ databases">
        <authorList>
            <person name="Nowell W R."/>
        </authorList>
    </citation>
    <scope>NUCLEOTIDE SEQUENCE</scope>
</reference>
<evidence type="ECO:0000313" key="5">
    <source>
        <dbReference type="Proteomes" id="UP000681720"/>
    </source>
</evidence>
<feature type="compositionally biased region" description="Polar residues" evidence="1">
    <location>
        <begin position="1"/>
        <end position="11"/>
    </location>
</feature>
<evidence type="ECO:0000313" key="4">
    <source>
        <dbReference type="EMBL" id="CAF5005158.1"/>
    </source>
</evidence>
<organism evidence="4 5">
    <name type="scientific">Rotaria magnacalcarata</name>
    <dbReference type="NCBI Taxonomy" id="392030"/>
    <lineage>
        <taxon>Eukaryota</taxon>
        <taxon>Metazoa</taxon>
        <taxon>Spiralia</taxon>
        <taxon>Gnathifera</taxon>
        <taxon>Rotifera</taxon>
        <taxon>Eurotatoria</taxon>
        <taxon>Bdelloidea</taxon>
        <taxon>Philodinida</taxon>
        <taxon>Philodinidae</taxon>
        <taxon>Rotaria</taxon>
    </lineage>
</organism>
<dbReference type="Proteomes" id="UP000676336">
    <property type="component" value="Unassembled WGS sequence"/>
</dbReference>
<proteinExistence type="predicted"/>
<evidence type="ECO:0000313" key="3">
    <source>
        <dbReference type="EMBL" id="CAF4840423.1"/>
    </source>
</evidence>
<dbReference type="EMBL" id="CAJOBJ010208888">
    <property type="protein sequence ID" value="CAF5005158.1"/>
    <property type="molecule type" value="Genomic_DNA"/>
</dbReference>
<feature type="non-terminal residue" evidence="4">
    <location>
        <position position="80"/>
    </location>
</feature>
<dbReference type="Proteomes" id="UP000681720">
    <property type="component" value="Unassembled WGS sequence"/>
</dbReference>
<evidence type="ECO:0000313" key="2">
    <source>
        <dbReference type="EMBL" id="CAF4500808.1"/>
    </source>
</evidence>
<evidence type="ECO:0000256" key="1">
    <source>
        <dbReference type="SAM" id="MobiDB-lite"/>
    </source>
</evidence>
<feature type="compositionally biased region" description="Low complexity" evidence="1">
    <location>
        <begin position="40"/>
        <end position="52"/>
    </location>
</feature>
<feature type="non-terminal residue" evidence="4">
    <location>
        <position position="1"/>
    </location>
</feature>
<dbReference type="EMBL" id="CAJOBI010158251">
    <property type="protein sequence ID" value="CAF4840423.1"/>
    <property type="molecule type" value="Genomic_DNA"/>
</dbReference>
<comment type="caution">
    <text evidence="4">The sequence shown here is derived from an EMBL/GenBank/DDBJ whole genome shotgun (WGS) entry which is preliminary data.</text>
</comment>
<name>A0A8S3DCW5_9BILA</name>
<accession>A0A8S3DCW5</accession>
<feature type="compositionally biased region" description="Polar residues" evidence="1">
    <location>
        <begin position="53"/>
        <end position="72"/>
    </location>
</feature>
<dbReference type="Proteomes" id="UP000681967">
    <property type="component" value="Unassembled WGS sequence"/>
</dbReference>
<protein>
    <submittedName>
        <fullName evidence="4">Uncharacterized protein</fullName>
    </submittedName>
</protein>
<feature type="compositionally biased region" description="Polar residues" evidence="1">
    <location>
        <begin position="18"/>
        <end position="39"/>
    </location>
</feature>
<gene>
    <name evidence="2" type="ORF">BYL167_LOCUS36007</name>
    <name evidence="4" type="ORF">GIL414_LOCUS57497</name>
    <name evidence="3" type="ORF">SMN809_LOCUS48912</name>
</gene>